<comment type="caution">
    <text evidence="1">The sequence shown here is derived from an EMBL/GenBank/DDBJ whole genome shotgun (WGS) entry which is preliminary data.</text>
</comment>
<gene>
    <name evidence="1" type="ORF">E2C01_069126</name>
</gene>
<name>A0A5B7HP96_PORTR</name>
<accession>A0A5B7HP96</accession>
<organism evidence="1 2">
    <name type="scientific">Portunus trituberculatus</name>
    <name type="common">Swimming crab</name>
    <name type="synonym">Neptunus trituberculatus</name>
    <dbReference type="NCBI Taxonomy" id="210409"/>
    <lineage>
        <taxon>Eukaryota</taxon>
        <taxon>Metazoa</taxon>
        <taxon>Ecdysozoa</taxon>
        <taxon>Arthropoda</taxon>
        <taxon>Crustacea</taxon>
        <taxon>Multicrustacea</taxon>
        <taxon>Malacostraca</taxon>
        <taxon>Eumalacostraca</taxon>
        <taxon>Eucarida</taxon>
        <taxon>Decapoda</taxon>
        <taxon>Pleocyemata</taxon>
        <taxon>Brachyura</taxon>
        <taxon>Eubrachyura</taxon>
        <taxon>Portunoidea</taxon>
        <taxon>Portunidae</taxon>
        <taxon>Portuninae</taxon>
        <taxon>Portunus</taxon>
    </lineage>
</organism>
<evidence type="ECO:0000313" key="1">
    <source>
        <dbReference type="EMBL" id="MPC74751.1"/>
    </source>
</evidence>
<dbReference type="Proteomes" id="UP000324222">
    <property type="component" value="Unassembled WGS sequence"/>
</dbReference>
<evidence type="ECO:0000313" key="2">
    <source>
        <dbReference type="Proteomes" id="UP000324222"/>
    </source>
</evidence>
<keyword evidence="2" id="KW-1185">Reference proteome</keyword>
<dbReference type="AlphaFoldDB" id="A0A5B7HP96"/>
<reference evidence="1 2" key="1">
    <citation type="submission" date="2019-05" db="EMBL/GenBank/DDBJ databases">
        <title>Another draft genome of Portunus trituberculatus and its Hox gene families provides insights of decapod evolution.</title>
        <authorList>
            <person name="Jeong J.-H."/>
            <person name="Song I."/>
            <person name="Kim S."/>
            <person name="Choi T."/>
            <person name="Kim D."/>
            <person name="Ryu S."/>
            <person name="Kim W."/>
        </authorList>
    </citation>
    <scope>NUCLEOTIDE SEQUENCE [LARGE SCALE GENOMIC DNA]</scope>
    <source>
        <tissue evidence="1">Muscle</tissue>
    </source>
</reference>
<sequence length="112" mass="12531">MIHHGSHPSINLGRHGIHRTVHLGTPLKDTCRVLIIHCIPFNILTRDLFISLRNSAIASRTTFQGRAGEASRWPSAREVEGNEVVARSGMPVLPAQCERLSSYRLELLELSR</sequence>
<proteinExistence type="predicted"/>
<protein>
    <submittedName>
        <fullName evidence="1">Uncharacterized protein</fullName>
    </submittedName>
</protein>
<dbReference type="EMBL" id="VSRR010039635">
    <property type="protein sequence ID" value="MPC74751.1"/>
    <property type="molecule type" value="Genomic_DNA"/>
</dbReference>